<evidence type="ECO:0000259" key="8">
    <source>
        <dbReference type="PROSITE" id="PS50175"/>
    </source>
</evidence>
<dbReference type="InterPro" id="IPR001878">
    <property type="entry name" value="Znf_CCHC"/>
</dbReference>
<evidence type="ECO:0000256" key="2">
    <source>
        <dbReference type="ARBA" id="ARBA00012180"/>
    </source>
</evidence>
<evidence type="ECO:0000313" key="11">
    <source>
        <dbReference type="Ensembl" id="ENSPREP00000020498.1"/>
    </source>
</evidence>
<dbReference type="Pfam" id="PF17919">
    <property type="entry name" value="RT_RNaseH_2"/>
    <property type="match status" value="1"/>
</dbReference>
<dbReference type="PROSITE" id="PS50158">
    <property type="entry name" value="ZF_CCHC"/>
    <property type="match status" value="1"/>
</dbReference>
<dbReference type="SUPFAM" id="SSF50630">
    <property type="entry name" value="Acid proteases"/>
    <property type="match status" value="1"/>
</dbReference>
<dbReference type="InterPro" id="IPR000477">
    <property type="entry name" value="RT_dom"/>
</dbReference>
<evidence type="ECO:0000313" key="12">
    <source>
        <dbReference type="Proteomes" id="UP000242638"/>
    </source>
</evidence>
<feature type="domain" description="Peptidase A2" evidence="8">
    <location>
        <begin position="305"/>
        <end position="343"/>
    </location>
</feature>
<evidence type="ECO:0000256" key="4">
    <source>
        <dbReference type="ARBA" id="ARBA00039658"/>
    </source>
</evidence>
<dbReference type="InterPro" id="IPR041588">
    <property type="entry name" value="Integrase_H2C2"/>
</dbReference>
<dbReference type="PANTHER" id="PTHR37984:SF9">
    <property type="entry name" value="INTEGRASE CATALYTIC DOMAIN-CONTAINING PROTEIN"/>
    <property type="match status" value="1"/>
</dbReference>
<dbReference type="Pfam" id="PF00665">
    <property type="entry name" value="rve"/>
    <property type="match status" value="1"/>
</dbReference>
<dbReference type="Bgee" id="ENSPREG00000013866">
    <property type="expression patterns" value="Expressed in head"/>
</dbReference>
<dbReference type="STRING" id="8081.ENSPREP00000020498"/>
<feature type="domain" description="Reverse transcriptase" evidence="9">
    <location>
        <begin position="458"/>
        <end position="634"/>
    </location>
</feature>
<dbReference type="InterPro" id="IPR036397">
    <property type="entry name" value="RNaseH_sf"/>
</dbReference>
<evidence type="ECO:0000256" key="3">
    <source>
        <dbReference type="ARBA" id="ARBA00022801"/>
    </source>
</evidence>
<evidence type="ECO:0000256" key="1">
    <source>
        <dbReference type="ARBA" id="ARBA00010879"/>
    </source>
</evidence>
<dbReference type="CDD" id="cd01647">
    <property type="entry name" value="RT_LTR"/>
    <property type="match status" value="1"/>
</dbReference>
<dbReference type="Gene3D" id="3.10.10.10">
    <property type="entry name" value="HIV Type 1 Reverse Transcriptase, subunit A, domain 1"/>
    <property type="match status" value="1"/>
</dbReference>
<dbReference type="Gene3D" id="1.10.340.70">
    <property type="match status" value="1"/>
</dbReference>
<dbReference type="PROSITE" id="PS50878">
    <property type="entry name" value="RT_POL"/>
    <property type="match status" value="1"/>
</dbReference>
<keyword evidence="5" id="KW-0479">Metal-binding</keyword>
<dbReference type="Ensembl" id="ENSPRET00000020712.1">
    <property type="protein sequence ID" value="ENSPREP00000020498.1"/>
    <property type="gene ID" value="ENSPREG00000013866.1"/>
</dbReference>
<reference evidence="12" key="1">
    <citation type="submission" date="2013-11" db="EMBL/GenBank/DDBJ databases">
        <title>The genomic landscape of the Guanapo guppy.</title>
        <authorList>
            <person name="Kuenstner A."/>
            <person name="Dreyer C."/>
        </authorList>
    </citation>
    <scope>NUCLEOTIDE SEQUENCE</scope>
    <source>
        <strain evidence="12">Guanapo</strain>
    </source>
</reference>
<dbReference type="SMART" id="SM00343">
    <property type="entry name" value="ZnF_C2HC"/>
    <property type="match status" value="2"/>
</dbReference>
<name>A0A3P9PFN6_POERE</name>
<feature type="domain" description="CCHC-type" evidence="7">
    <location>
        <begin position="243"/>
        <end position="258"/>
    </location>
</feature>
<dbReference type="InterPro" id="IPR021109">
    <property type="entry name" value="Peptidase_aspartic_dom_sf"/>
</dbReference>
<dbReference type="FunFam" id="3.30.70.270:FF:000026">
    <property type="entry name" value="Transposon Ty3-G Gag-Pol polyprotein"/>
    <property type="match status" value="1"/>
</dbReference>
<dbReference type="Gene3D" id="3.30.420.10">
    <property type="entry name" value="Ribonuclease H-like superfamily/Ribonuclease H"/>
    <property type="match status" value="1"/>
</dbReference>
<proteinExistence type="inferred from homology"/>
<dbReference type="SUPFAM" id="SSF56672">
    <property type="entry name" value="DNA/RNA polymerases"/>
    <property type="match status" value="1"/>
</dbReference>
<dbReference type="GO" id="GO:0003676">
    <property type="term" value="F:nucleic acid binding"/>
    <property type="evidence" value="ECO:0007669"/>
    <property type="project" value="InterPro"/>
</dbReference>
<organism evidence="11 12">
    <name type="scientific">Poecilia reticulata</name>
    <name type="common">Guppy</name>
    <name type="synonym">Acanthophacelus reticulatus</name>
    <dbReference type="NCBI Taxonomy" id="8081"/>
    <lineage>
        <taxon>Eukaryota</taxon>
        <taxon>Metazoa</taxon>
        <taxon>Chordata</taxon>
        <taxon>Craniata</taxon>
        <taxon>Vertebrata</taxon>
        <taxon>Euteleostomi</taxon>
        <taxon>Actinopterygii</taxon>
        <taxon>Neopterygii</taxon>
        <taxon>Teleostei</taxon>
        <taxon>Neoteleostei</taxon>
        <taxon>Acanthomorphata</taxon>
        <taxon>Ovalentaria</taxon>
        <taxon>Atherinomorphae</taxon>
        <taxon>Cyprinodontiformes</taxon>
        <taxon>Poeciliidae</taxon>
        <taxon>Poeciliinae</taxon>
        <taxon>Poecilia</taxon>
    </lineage>
</organism>
<keyword evidence="5" id="KW-0862">Zinc</keyword>
<feature type="region of interest" description="Disordered" evidence="6">
    <location>
        <begin position="1264"/>
        <end position="1314"/>
    </location>
</feature>
<dbReference type="InterPro" id="IPR050951">
    <property type="entry name" value="Retrovirus_Pol_polyprotein"/>
</dbReference>
<dbReference type="EC" id="3.1.26.4" evidence="2"/>
<dbReference type="GO" id="GO:0006508">
    <property type="term" value="P:proteolysis"/>
    <property type="evidence" value="ECO:0007669"/>
    <property type="project" value="InterPro"/>
</dbReference>
<evidence type="ECO:0000259" key="7">
    <source>
        <dbReference type="PROSITE" id="PS50158"/>
    </source>
</evidence>
<dbReference type="FunFam" id="3.30.420.10:FF:000063">
    <property type="entry name" value="Retrovirus-related Pol polyprotein from transposon 297-like Protein"/>
    <property type="match status" value="1"/>
</dbReference>
<dbReference type="GeneTree" id="ENSGT00490000044642"/>
<comment type="similarity">
    <text evidence="1">Belongs to the beta type-B retroviral polymerase family. HERV class-II K(HML-2) pol subfamily.</text>
</comment>
<reference evidence="11" key="3">
    <citation type="submission" date="2025-09" db="UniProtKB">
        <authorList>
            <consortium name="Ensembl"/>
        </authorList>
    </citation>
    <scope>IDENTIFICATION</scope>
    <source>
        <strain evidence="11">Guanapo</strain>
    </source>
</reference>
<dbReference type="Gene3D" id="3.30.70.270">
    <property type="match status" value="2"/>
</dbReference>
<dbReference type="InterPro" id="IPR043502">
    <property type="entry name" value="DNA/RNA_pol_sf"/>
</dbReference>
<dbReference type="GO" id="GO:0015074">
    <property type="term" value="P:DNA integration"/>
    <property type="evidence" value="ECO:0007669"/>
    <property type="project" value="InterPro"/>
</dbReference>
<dbReference type="OMA" id="WGCERFR"/>
<dbReference type="FunFam" id="1.10.340.70:FF:000003">
    <property type="entry name" value="Protein CBG25708"/>
    <property type="match status" value="1"/>
</dbReference>
<keyword evidence="12" id="KW-1185">Reference proteome</keyword>
<evidence type="ECO:0000259" key="9">
    <source>
        <dbReference type="PROSITE" id="PS50878"/>
    </source>
</evidence>
<dbReference type="PANTHER" id="PTHR37984">
    <property type="entry name" value="PROTEIN CBG26694"/>
    <property type="match status" value="1"/>
</dbReference>
<evidence type="ECO:0000256" key="5">
    <source>
        <dbReference type="PROSITE-ProRule" id="PRU00047"/>
    </source>
</evidence>
<dbReference type="GO" id="GO:0004523">
    <property type="term" value="F:RNA-DNA hybrid ribonuclease activity"/>
    <property type="evidence" value="ECO:0007669"/>
    <property type="project" value="UniProtKB-EC"/>
</dbReference>
<keyword evidence="5" id="KW-0863">Zinc-finger</keyword>
<dbReference type="CDD" id="cd09274">
    <property type="entry name" value="RNase_HI_RT_Ty3"/>
    <property type="match status" value="1"/>
</dbReference>
<sequence>MNQFQVAPPEKFTFRAEDWTKWIKRFERFRIASGLETQADENQVNTLIYTMGDEAEDILVSLHLTPQEASEYETVRGRLDAHFVARRNVIFERAKFNQRQQETGESIDGFHTALHCLAEYCGYETLHDEMVRDRFVVGLRDKRLSEQLQMDAELTLEKALNRARQSELVKKQQEMLHANFKSDIVGAQLDRVHASGSARFRQPKAPHKHIVTKATQVKQTQCRRCGDTKGHSMQQCPAREAACNYCGKKGHFARVCRNKKICEVNAGFATESTDTDIDIAFLGSLSTEVKDNPWMTDILVDKHKTVFKIDTGADVTAVPETLYSRYQFGKLDKPKKILQGPGGTGLKVKGMFTATLSNNSICTKEDIYVVKDLCTSLLSGRAAMALKLVARVNQISLDSIDAVKQEFPKLFTGLGLMEGEYNIVLSPDAQPFSLSTPRRISLPLLPKVKEELNRMQQEGVITKVEEPTDWCAPMVVVPKSSGKVRICIDLTELNKYVMREKHPLPSVEHTLGQLAGAKVFSKLDANAGFWQIPLSRKSSLLTTFITPFGRYCYNRLCFGISSAPEHFQKRMSQILEGLDGVLCQMDDVLIWGTTQQEHDERLRKALFRLQEANVTLNDKCEFSKRRIKFLGQIIDASGVSPDPDKVSAIRAMEEPRNISGVRRFLGMVNHLGKFLPHLAEKTRPLRDLLKKSNMWSWGSPQQQAFNAIKTDLTTPPGLALYDPNAETRVSADASSYGLGAVLLQKHTDTGWKPVAYASRSLSDTEQRYAQIEKEALASTWACERFAEFLIGKSFHIETDHKPLVPLLGSKSLNELPPRIQRLRMRLMRFSYSISHVAGKTIATADVLSRAPIFSEPGGLQEEEEVNLYVDSVVACLPATEPRLREIQRHQDNDDILKQLKTFCVEGWPDKHSTEKRFQPYLPFSGELTVQNGLLLYGSRIVIPASLRKDILSKLHEGHLGITKCRERAKHSVWWPGLSSDLIKLLETCETCCRERTRHKEPLLPTEFPQRPWVMVGADLFQFKDKQYLIVVDYFSRFFEIAKLTSTTSEGVIDHCKSIFARHGIPERFRSDNGPQFASDSFRRFAQAWGFSHETSSPNFPQSNGEAERAVRTIKTLLKKSGDPYLALMAYRSAPLANGFSPTELLMGRRIRTTVPVTQSQLMPKNIDTEKLRTAENNYRQKQRQNYNRRHRARNMSLLHPGAKVWVTDLQTRGTVVSGAGSPRSYIIETPRGMLRRNSYHLAHTPRATETSVVPPETTAVLHKTLPEENSHNSTHTPDPDEDQQETSHQTAPPESRASLRTRRPPAYLDDYICS</sequence>
<dbReference type="Gene3D" id="2.40.70.10">
    <property type="entry name" value="Acid Proteases"/>
    <property type="match status" value="1"/>
</dbReference>
<dbReference type="InterPro" id="IPR012337">
    <property type="entry name" value="RNaseH-like_sf"/>
</dbReference>
<dbReference type="GO" id="GO:0004190">
    <property type="term" value="F:aspartic-type endopeptidase activity"/>
    <property type="evidence" value="ECO:0007669"/>
    <property type="project" value="InterPro"/>
</dbReference>
<dbReference type="SUPFAM" id="SSF53098">
    <property type="entry name" value="Ribonuclease H-like"/>
    <property type="match status" value="1"/>
</dbReference>
<dbReference type="InterPro" id="IPR043128">
    <property type="entry name" value="Rev_trsase/Diguanyl_cyclase"/>
</dbReference>
<reference evidence="11" key="2">
    <citation type="submission" date="2025-08" db="UniProtKB">
        <authorList>
            <consortium name="Ensembl"/>
        </authorList>
    </citation>
    <scope>IDENTIFICATION</scope>
    <source>
        <strain evidence="11">Guanapo</strain>
    </source>
</reference>
<evidence type="ECO:0000256" key="6">
    <source>
        <dbReference type="SAM" id="MobiDB-lite"/>
    </source>
</evidence>
<dbReference type="InterPro" id="IPR001584">
    <property type="entry name" value="Integrase_cat-core"/>
</dbReference>
<accession>A0A3P9PFN6</accession>
<protein>
    <recommendedName>
        <fullName evidence="4">Gypsy retrotransposon integrase-like protein 1</fullName>
        <ecNumber evidence="2">3.1.26.4</ecNumber>
    </recommendedName>
</protein>
<dbReference type="PROSITE" id="PS50994">
    <property type="entry name" value="INTEGRASE"/>
    <property type="match status" value="1"/>
</dbReference>
<dbReference type="InterPro" id="IPR041577">
    <property type="entry name" value="RT_RNaseH_2"/>
</dbReference>
<feature type="domain" description="Integrase catalytic" evidence="10">
    <location>
        <begin position="1007"/>
        <end position="1171"/>
    </location>
</feature>
<dbReference type="Gene3D" id="4.10.60.10">
    <property type="entry name" value="Zinc finger, CCHC-type"/>
    <property type="match status" value="1"/>
</dbReference>
<dbReference type="Pfam" id="PF17921">
    <property type="entry name" value="Integrase_H2C2"/>
    <property type="match status" value="1"/>
</dbReference>
<dbReference type="Proteomes" id="UP000242638">
    <property type="component" value="Unassembled WGS sequence"/>
</dbReference>
<dbReference type="GO" id="GO:0008270">
    <property type="term" value="F:zinc ion binding"/>
    <property type="evidence" value="ECO:0007669"/>
    <property type="project" value="UniProtKB-KW"/>
</dbReference>
<dbReference type="Pfam" id="PF00078">
    <property type="entry name" value="RVT_1"/>
    <property type="match status" value="1"/>
</dbReference>
<evidence type="ECO:0000259" key="10">
    <source>
        <dbReference type="PROSITE" id="PS50994"/>
    </source>
</evidence>
<dbReference type="PROSITE" id="PS50175">
    <property type="entry name" value="ASP_PROT_RETROV"/>
    <property type="match status" value="1"/>
</dbReference>
<dbReference type="FunFam" id="3.10.20.370:FF:000001">
    <property type="entry name" value="Retrovirus-related Pol polyprotein from transposon 17.6-like protein"/>
    <property type="match status" value="1"/>
</dbReference>
<keyword evidence="3" id="KW-0378">Hydrolase</keyword>
<dbReference type="InterPro" id="IPR001995">
    <property type="entry name" value="Peptidase_A2_cat"/>
</dbReference>